<dbReference type="InterPro" id="IPR023027">
    <property type="entry name" value="Mannitol_DH_CS"/>
</dbReference>
<dbReference type="PRINTS" id="PR00084">
    <property type="entry name" value="MTLDHDRGNASE"/>
</dbReference>
<dbReference type="Gene3D" id="3.40.50.720">
    <property type="entry name" value="NAD(P)-binding Rossmann-like Domain"/>
    <property type="match status" value="1"/>
</dbReference>
<dbReference type="EMBL" id="JABEQF010000005">
    <property type="protein sequence ID" value="MBB2190094.1"/>
    <property type="molecule type" value="Genomic_DNA"/>
</dbReference>
<comment type="caution">
    <text evidence="5">The sequence shown here is derived from an EMBL/GenBank/DDBJ whole genome shotgun (WGS) entry which is preliminary data.</text>
</comment>
<dbReference type="InterPro" id="IPR050988">
    <property type="entry name" value="Mannitol_DH/Oxidoreductase"/>
</dbReference>
<dbReference type="PANTHER" id="PTHR43362:SF1">
    <property type="entry name" value="MANNITOL DEHYDROGENASE 2-RELATED"/>
    <property type="match status" value="1"/>
</dbReference>
<proteinExistence type="predicted"/>
<feature type="domain" description="Mannitol dehydrogenase C-terminal" evidence="4">
    <location>
        <begin position="273"/>
        <end position="464"/>
    </location>
</feature>
<dbReference type="Gene3D" id="1.10.1040.10">
    <property type="entry name" value="N-(1-d-carboxylethyl)-l-norvaline Dehydrogenase, domain 2"/>
    <property type="match status" value="1"/>
</dbReference>
<dbReference type="RefSeq" id="WP_183119334.1">
    <property type="nucleotide sequence ID" value="NZ_JABEQF010000005.1"/>
</dbReference>
<feature type="domain" description="Mannitol dehydrogenase N-terminal" evidence="3">
    <location>
        <begin position="16"/>
        <end position="264"/>
    </location>
</feature>
<dbReference type="InterPro" id="IPR036291">
    <property type="entry name" value="NAD(P)-bd_dom_sf"/>
</dbReference>
<keyword evidence="6" id="KW-1185">Reference proteome</keyword>
<evidence type="ECO:0000313" key="6">
    <source>
        <dbReference type="Proteomes" id="UP000555756"/>
    </source>
</evidence>
<accession>A0A7W4PF15</accession>
<dbReference type="Pfam" id="PF08125">
    <property type="entry name" value="Mannitol_dh_C"/>
    <property type="match status" value="1"/>
</dbReference>
<organism evidence="5 6">
    <name type="scientific">Gluconacetobacter azotocaptans</name>
    <dbReference type="NCBI Taxonomy" id="142834"/>
    <lineage>
        <taxon>Bacteria</taxon>
        <taxon>Pseudomonadati</taxon>
        <taxon>Pseudomonadota</taxon>
        <taxon>Alphaproteobacteria</taxon>
        <taxon>Acetobacterales</taxon>
        <taxon>Acetobacteraceae</taxon>
        <taxon>Gluconacetobacter</taxon>
    </lineage>
</organism>
<dbReference type="InterPro" id="IPR000669">
    <property type="entry name" value="Mannitol_DH"/>
</dbReference>
<dbReference type="AlphaFoldDB" id="A0A7W4PF15"/>
<dbReference type="PANTHER" id="PTHR43362">
    <property type="entry name" value="MANNITOL DEHYDROGENASE DSF1-RELATED"/>
    <property type="match status" value="1"/>
</dbReference>
<dbReference type="PROSITE" id="PS00974">
    <property type="entry name" value="MANNITOL_DHGENASE"/>
    <property type="match status" value="1"/>
</dbReference>
<keyword evidence="2" id="KW-0520">NAD</keyword>
<evidence type="ECO:0000256" key="1">
    <source>
        <dbReference type="ARBA" id="ARBA00023002"/>
    </source>
</evidence>
<dbReference type="SUPFAM" id="SSF48179">
    <property type="entry name" value="6-phosphogluconate dehydrogenase C-terminal domain-like"/>
    <property type="match status" value="1"/>
</dbReference>
<evidence type="ECO:0000259" key="4">
    <source>
        <dbReference type="Pfam" id="PF08125"/>
    </source>
</evidence>
<name>A0A7W4PF15_9PROT</name>
<dbReference type="Proteomes" id="UP000555756">
    <property type="component" value="Unassembled WGS sequence"/>
</dbReference>
<dbReference type="GO" id="GO:0019594">
    <property type="term" value="P:mannitol metabolic process"/>
    <property type="evidence" value="ECO:0007669"/>
    <property type="project" value="InterPro"/>
</dbReference>
<sequence>MAIHQPRFDLTRLRSGILHLGCGNFHRAHQVVATQAAIEADKENGLRWGITSATMRRPDLTRQLTRQDNLYTLLTREPEGTVVSIIGAIAESVFLGDDRPGLPARLADRRTRIVTLTVTASGYHLTADGRLDAQADDIQADLVRDTPHTAPGVLTAGLEKVRRQGSAPPVVLCCDNLSHNGRTLRRAVTDFASLRGDDRLAEWIAQHVQFPDTMVDRIVPATTPDDIEDVRRALGDVEDAAPVPAEPWFQWVIGNFEGPRPCWEAHGAQFTSDVATFERAKLQMLNGTHMILAYIGALAGLPTIADAVADPALGRIASRFMREEQSAGVAFASDDIARYADALMTRFRNPAIVHRADRIGRNGSAKMAARVIAPMRANIEAGRPTPGAILLIAGWIRWFALHEQQALDTALADPRAETLRRICAEARHDHHAQAKAFLEMEEVFGPPLPRHEYHAAEIAGMLRRLTEESVTAVLCDEAG</sequence>
<evidence type="ECO:0000259" key="3">
    <source>
        <dbReference type="Pfam" id="PF01232"/>
    </source>
</evidence>
<dbReference type="InterPro" id="IPR013118">
    <property type="entry name" value="Mannitol_DH_C"/>
</dbReference>
<keyword evidence="1" id="KW-0560">Oxidoreductase</keyword>
<protein>
    <submittedName>
        <fullName evidence="5">Mannitol dehydrogenase family protein</fullName>
    </submittedName>
</protein>
<evidence type="ECO:0000313" key="5">
    <source>
        <dbReference type="EMBL" id="MBB2190094.1"/>
    </source>
</evidence>
<dbReference type="InterPro" id="IPR013328">
    <property type="entry name" value="6PGD_dom2"/>
</dbReference>
<dbReference type="InterPro" id="IPR008927">
    <property type="entry name" value="6-PGluconate_DH-like_C_sf"/>
</dbReference>
<evidence type="ECO:0000256" key="2">
    <source>
        <dbReference type="ARBA" id="ARBA00023027"/>
    </source>
</evidence>
<dbReference type="GO" id="GO:0016616">
    <property type="term" value="F:oxidoreductase activity, acting on the CH-OH group of donors, NAD or NADP as acceptor"/>
    <property type="evidence" value="ECO:0007669"/>
    <property type="project" value="TreeGrafter"/>
</dbReference>
<gene>
    <name evidence="5" type="ORF">HLH34_08940</name>
</gene>
<dbReference type="SUPFAM" id="SSF51735">
    <property type="entry name" value="NAD(P)-binding Rossmann-fold domains"/>
    <property type="match status" value="1"/>
</dbReference>
<reference evidence="5 6" key="1">
    <citation type="submission" date="2020-04" db="EMBL/GenBank/DDBJ databases">
        <title>Description of novel Gluconacetobacter.</title>
        <authorList>
            <person name="Sombolestani A."/>
        </authorList>
    </citation>
    <scope>NUCLEOTIDE SEQUENCE [LARGE SCALE GENOMIC DNA]</scope>
    <source>
        <strain evidence="5 6">LMG 21311</strain>
    </source>
</reference>
<dbReference type="Pfam" id="PF01232">
    <property type="entry name" value="Mannitol_dh"/>
    <property type="match status" value="1"/>
</dbReference>
<dbReference type="InterPro" id="IPR013131">
    <property type="entry name" value="Mannitol_DH_N"/>
</dbReference>